<name>A0ABN3WXX2_9ACTN</name>
<dbReference type="RefSeq" id="WP_344491896.1">
    <property type="nucleotide sequence ID" value="NZ_BAAAUD010000013.1"/>
</dbReference>
<protein>
    <recommendedName>
        <fullName evidence="3">Recombination endonuclease VII</fullName>
    </recommendedName>
</protein>
<reference evidence="1 2" key="1">
    <citation type="journal article" date="2019" name="Int. J. Syst. Evol. Microbiol.">
        <title>The Global Catalogue of Microorganisms (GCM) 10K type strain sequencing project: providing services to taxonomists for standard genome sequencing and annotation.</title>
        <authorList>
            <consortium name="The Broad Institute Genomics Platform"/>
            <consortium name="The Broad Institute Genome Sequencing Center for Infectious Disease"/>
            <person name="Wu L."/>
            <person name="Ma J."/>
        </authorList>
    </citation>
    <scope>NUCLEOTIDE SEQUENCE [LARGE SCALE GENOMIC DNA]</scope>
    <source>
        <strain evidence="1 2">JCM 9088</strain>
    </source>
</reference>
<dbReference type="Proteomes" id="UP001500403">
    <property type="component" value="Unassembled WGS sequence"/>
</dbReference>
<dbReference type="InterPro" id="IPR038563">
    <property type="entry name" value="Endonuclease_7_sf"/>
</dbReference>
<dbReference type="EMBL" id="BAAAUD010000013">
    <property type="protein sequence ID" value="GAA2929476.1"/>
    <property type="molecule type" value="Genomic_DNA"/>
</dbReference>
<evidence type="ECO:0000313" key="2">
    <source>
        <dbReference type="Proteomes" id="UP001500403"/>
    </source>
</evidence>
<sequence>MKKESLIAPTRHTETRHATPGNACNHFMKYGMTCDDFDRLRARAGGQCELCKTPEQETPRGALIIDHFQGAGLFFVRGLICDRCNSVMSRHDRTAAWGPSSLPWANKARAYHLAAFERPSPEEFERAEQYIASRKPYVVKDRILPPVKRPKVPHIRLDRPLSQIATKLRRHLNAAQVARLIELLSKPK</sequence>
<dbReference type="InterPro" id="IPR044925">
    <property type="entry name" value="His-Me_finger_sf"/>
</dbReference>
<dbReference type="SUPFAM" id="SSF54060">
    <property type="entry name" value="His-Me finger endonucleases"/>
    <property type="match status" value="1"/>
</dbReference>
<dbReference type="Pfam" id="PF02945">
    <property type="entry name" value="Endonuclease_7"/>
    <property type="match status" value="1"/>
</dbReference>
<dbReference type="InterPro" id="IPR004211">
    <property type="entry name" value="Endonuclease_7"/>
</dbReference>
<comment type="caution">
    <text evidence="1">The sequence shown here is derived from an EMBL/GenBank/DDBJ whole genome shotgun (WGS) entry which is preliminary data.</text>
</comment>
<organism evidence="1 2">
    <name type="scientific">Streptomyces enissocaesilis</name>
    <dbReference type="NCBI Taxonomy" id="332589"/>
    <lineage>
        <taxon>Bacteria</taxon>
        <taxon>Bacillati</taxon>
        <taxon>Actinomycetota</taxon>
        <taxon>Actinomycetes</taxon>
        <taxon>Kitasatosporales</taxon>
        <taxon>Streptomycetaceae</taxon>
        <taxon>Streptomyces</taxon>
        <taxon>Streptomyces rochei group</taxon>
    </lineage>
</organism>
<evidence type="ECO:0000313" key="1">
    <source>
        <dbReference type="EMBL" id="GAA2929476.1"/>
    </source>
</evidence>
<keyword evidence="2" id="KW-1185">Reference proteome</keyword>
<proteinExistence type="predicted"/>
<accession>A0ABN3WXX2</accession>
<gene>
    <name evidence="1" type="ORF">GCM10010446_12530</name>
</gene>
<evidence type="ECO:0008006" key="3">
    <source>
        <dbReference type="Google" id="ProtNLM"/>
    </source>
</evidence>
<dbReference type="Gene3D" id="3.40.1800.10">
    <property type="entry name" value="His-Me finger endonucleases"/>
    <property type="match status" value="1"/>
</dbReference>